<evidence type="ECO:0000313" key="3">
    <source>
        <dbReference type="EnsemblPlants" id="Kaladp0080s0119.1.v1.1"/>
    </source>
</evidence>
<dbReference type="AlphaFoldDB" id="A0A7N0USC4"/>
<evidence type="ECO:0000256" key="2">
    <source>
        <dbReference type="SAM" id="SignalP"/>
    </source>
</evidence>
<keyword evidence="4" id="KW-1185">Reference proteome</keyword>
<feature type="transmembrane region" description="Helical" evidence="1">
    <location>
        <begin position="71"/>
        <end position="91"/>
    </location>
</feature>
<keyword evidence="2" id="KW-0732">Signal</keyword>
<dbReference type="Proteomes" id="UP000594263">
    <property type="component" value="Unplaced"/>
</dbReference>
<dbReference type="Gramene" id="Kaladp0080s0119.1.v1.1">
    <property type="protein sequence ID" value="Kaladp0080s0119.1.v1.1"/>
    <property type="gene ID" value="Kaladp0080s0119.v1.1"/>
</dbReference>
<sequence>MNSASFLAVLLAAAILGWSLNHSHKNQETSNFETKLSELYKTVAEVVEEGAVVLLIKFLNFCVAKFAEIRYLSLTQMASYSTASILFWVILTRSVFDLYN</sequence>
<dbReference type="EnsemblPlants" id="Kaladp0080s0119.1.v1.1">
    <property type="protein sequence ID" value="Kaladp0080s0119.1.v1.1"/>
    <property type="gene ID" value="Kaladp0080s0119.v1.1"/>
</dbReference>
<evidence type="ECO:0000313" key="4">
    <source>
        <dbReference type="Proteomes" id="UP000594263"/>
    </source>
</evidence>
<proteinExistence type="predicted"/>
<protein>
    <submittedName>
        <fullName evidence="3">Uncharacterized protein</fullName>
    </submittedName>
</protein>
<accession>A0A7N0USC4</accession>
<evidence type="ECO:0000256" key="1">
    <source>
        <dbReference type="SAM" id="Phobius"/>
    </source>
</evidence>
<name>A0A7N0USC4_KALFE</name>
<keyword evidence="1" id="KW-0812">Transmembrane</keyword>
<reference evidence="3" key="1">
    <citation type="submission" date="2021-01" db="UniProtKB">
        <authorList>
            <consortium name="EnsemblPlants"/>
        </authorList>
    </citation>
    <scope>IDENTIFICATION</scope>
</reference>
<feature type="chain" id="PRO_5029694476" evidence="2">
    <location>
        <begin position="20"/>
        <end position="100"/>
    </location>
</feature>
<keyword evidence="1" id="KW-1133">Transmembrane helix</keyword>
<keyword evidence="1" id="KW-0472">Membrane</keyword>
<feature type="signal peptide" evidence="2">
    <location>
        <begin position="1"/>
        <end position="19"/>
    </location>
</feature>
<organism evidence="3 4">
    <name type="scientific">Kalanchoe fedtschenkoi</name>
    <name type="common">Lavender scallops</name>
    <name type="synonym">South American air plant</name>
    <dbReference type="NCBI Taxonomy" id="63787"/>
    <lineage>
        <taxon>Eukaryota</taxon>
        <taxon>Viridiplantae</taxon>
        <taxon>Streptophyta</taxon>
        <taxon>Embryophyta</taxon>
        <taxon>Tracheophyta</taxon>
        <taxon>Spermatophyta</taxon>
        <taxon>Magnoliopsida</taxon>
        <taxon>eudicotyledons</taxon>
        <taxon>Gunneridae</taxon>
        <taxon>Pentapetalae</taxon>
        <taxon>Saxifragales</taxon>
        <taxon>Crassulaceae</taxon>
        <taxon>Kalanchoe</taxon>
    </lineage>
</organism>